<dbReference type="EMBL" id="CP015249">
    <property type="protein sequence ID" value="ANB19271.1"/>
    <property type="molecule type" value="Genomic_DNA"/>
</dbReference>
<keyword evidence="3" id="KW-0536">Nodulation</keyword>
<keyword evidence="5" id="KW-0067">ATP-binding</keyword>
<gene>
    <name evidence="7" type="ORF">I596_3282</name>
</gene>
<dbReference type="PATRIC" id="fig|1300342.3.peg.3206"/>
<dbReference type="GO" id="GO:0005524">
    <property type="term" value="F:ATP binding"/>
    <property type="evidence" value="ECO:0007669"/>
    <property type="project" value="UniProtKB-KW"/>
</dbReference>
<evidence type="ECO:0000256" key="3">
    <source>
        <dbReference type="ARBA" id="ARBA00022458"/>
    </source>
</evidence>
<evidence type="ECO:0000256" key="5">
    <source>
        <dbReference type="ARBA" id="ARBA00022840"/>
    </source>
</evidence>
<dbReference type="RefSeq" id="WP_067649900.1">
    <property type="nucleotide sequence ID" value="NZ_CP015249.1"/>
</dbReference>
<evidence type="ECO:0000256" key="1">
    <source>
        <dbReference type="ARBA" id="ARBA00005417"/>
    </source>
</evidence>
<keyword evidence="8" id="KW-1185">Reference proteome</keyword>
<comment type="similarity">
    <text evidence="1">Belongs to the ABC transporter superfamily.</text>
</comment>
<dbReference type="PROSITE" id="PS50893">
    <property type="entry name" value="ABC_TRANSPORTER_2"/>
    <property type="match status" value="1"/>
</dbReference>
<dbReference type="OrthoDB" id="9778547at2"/>
<dbReference type="CDD" id="cd03230">
    <property type="entry name" value="ABC_DR_subfamily_A"/>
    <property type="match status" value="1"/>
</dbReference>
<dbReference type="Pfam" id="PF00005">
    <property type="entry name" value="ABC_tran"/>
    <property type="match status" value="1"/>
</dbReference>
<dbReference type="PROSITE" id="PS00211">
    <property type="entry name" value="ABC_TRANSPORTER_1"/>
    <property type="match status" value="1"/>
</dbReference>
<evidence type="ECO:0000313" key="7">
    <source>
        <dbReference type="EMBL" id="ANB19271.1"/>
    </source>
</evidence>
<keyword evidence="4" id="KW-0547">Nucleotide-binding</keyword>
<dbReference type="Proteomes" id="UP000076830">
    <property type="component" value="Chromosome"/>
</dbReference>
<dbReference type="STRING" id="1300342.I596_3282"/>
<dbReference type="Gene3D" id="3.40.50.300">
    <property type="entry name" value="P-loop containing nucleotide triphosphate hydrolases"/>
    <property type="match status" value="1"/>
</dbReference>
<accession>A0A160DY40</accession>
<evidence type="ECO:0000256" key="2">
    <source>
        <dbReference type="ARBA" id="ARBA00022448"/>
    </source>
</evidence>
<dbReference type="SMART" id="SM00382">
    <property type="entry name" value="AAA"/>
    <property type="match status" value="1"/>
</dbReference>
<reference evidence="7 8" key="1">
    <citation type="submission" date="2016-04" db="EMBL/GenBank/DDBJ databases">
        <title>Complete genome sequence of Dokdonella koreensis DS-123T.</title>
        <authorList>
            <person name="Kim J.F."/>
            <person name="Lee H."/>
            <person name="Kwak M.-J."/>
        </authorList>
    </citation>
    <scope>NUCLEOTIDE SEQUENCE [LARGE SCALE GENOMIC DNA]</scope>
    <source>
        <strain evidence="7 8">DS-123</strain>
    </source>
</reference>
<name>A0A160DY40_9GAMM</name>
<dbReference type="PANTHER" id="PTHR42711">
    <property type="entry name" value="ABC TRANSPORTER ATP-BINDING PROTEIN"/>
    <property type="match status" value="1"/>
</dbReference>
<dbReference type="InterPro" id="IPR017871">
    <property type="entry name" value="ABC_transporter-like_CS"/>
</dbReference>
<organism evidence="7 8">
    <name type="scientific">Dokdonella koreensis DS-123</name>
    <dbReference type="NCBI Taxonomy" id="1300342"/>
    <lineage>
        <taxon>Bacteria</taxon>
        <taxon>Pseudomonadati</taxon>
        <taxon>Pseudomonadota</taxon>
        <taxon>Gammaproteobacteria</taxon>
        <taxon>Lysobacterales</taxon>
        <taxon>Rhodanobacteraceae</taxon>
        <taxon>Dokdonella</taxon>
    </lineage>
</organism>
<protein>
    <submittedName>
        <fullName evidence="7">ABC transporter related-protein</fullName>
    </submittedName>
</protein>
<dbReference type="SUPFAM" id="SSF52540">
    <property type="entry name" value="P-loop containing nucleoside triphosphate hydrolases"/>
    <property type="match status" value="1"/>
</dbReference>
<dbReference type="PANTHER" id="PTHR42711:SF5">
    <property type="entry name" value="ABC TRANSPORTER ATP-BINDING PROTEIN NATA"/>
    <property type="match status" value="1"/>
</dbReference>
<dbReference type="InterPro" id="IPR003439">
    <property type="entry name" value="ABC_transporter-like_ATP-bd"/>
</dbReference>
<dbReference type="KEGG" id="dko:I596_3282"/>
<keyword evidence="2" id="KW-0813">Transport</keyword>
<evidence type="ECO:0000259" key="6">
    <source>
        <dbReference type="PROSITE" id="PS50893"/>
    </source>
</evidence>
<evidence type="ECO:0000256" key="4">
    <source>
        <dbReference type="ARBA" id="ARBA00022741"/>
    </source>
</evidence>
<dbReference type="AlphaFoldDB" id="A0A160DY40"/>
<sequence>MTAIGAGRAGPGAAPVLAVADLAKRYGATTAVDGIAFTVGRGEIVGLLGPNGAGKTTTINMILGLLAPSAGSIRIDGVDLARHRSQALARSNFAAVYAALPGNLTVRQNLRWFGMLYEVPDLGRRIEDLLAEFDLVRFADTRCGLLSSGEQTRVGLAKAVLNDPVLLLLDEPTASLDPATAQDLRALIRGIADRGRGGILWTSHNMHEVQAVCDRVLFLAQGRILLEGDPRTLPHQHGADSLDALFIRLARQPLAAEGER</sequence>
<dbReference type="GO" id="GO:0016887">
    <property type="term" value="F:ATP hydrolysis activity"/>
    <property type="evidence" value="ECO:0007669"/>
    <property type="project" value="InterPro"/>
</dbReference>
<feature type="domain" description="ABC transporter" evidence="6">
    <location>
        <begin position="17"/>
        <end position="246"/>
    </location>
</feature>
<proteinExistence type="inferred from homology"/>
<dbReference type="InterPro" id="IPR003593">
    <property type="entry name" value="AAA+_ATPase"/>
</dbReference>
<dbReference type="InterPro" id="IPR027417">
    <property type="entry name" value="P-loop_NTPase"/>
</dbReference>
<dbReference type="InterPro" id="IPR050763">
    <property type="entry name" value="ABC_transporter_ATP-binding"/>
</dbReference>
<evidence type="ECO:0000313" key="8">
    <source>
        <dbReference type="Proteomes" id="UP000076830"/>
    </source>
</evidence>